<reference evidence="4 5" key="1">
    <citation type="submission" date="2023-10" db="EMBL/GenBank/DDBJ databases">
        <title>Development of a sustainable strategy for remediation of hydrocarbon-contaminated territories based on the waste exchange concept.</title>
        <authorList>
            <person name="Krivoruchko A."/>
        </authorList>
    </citation>
    <scope>NUCLEOTIDE SEQUENCE [LARGE SCALE GENOMIC DNA]</scope>
    <source>
        <strain evidence="4 5">IEGM 1323</strain>
    </source>
</reference>
<comment type="caution">
    <text evidence="4">The sequence shown here is derived from an EMBL/GenBank/DDBJ whole genome shotgun (WGS) entry which is preliminary data.</text>
</comment>
<dbReference type="InterPro" id="IPR001559">
    <property type="entry name" value="Phosphotriesterase"/>
</dbReference>
<dbReference type="PIRSF" id="PIRSF016839">
    <property type="entry name" value="PhP"/>
    <property type="match status" value="1"/>
</dbReference>
<dbReference type="Pfam" id="PF02126">
    <property type="entry name" value="PTE"/>
    <property type="match status" value="1"/>
</dbReference>
<gene>
    <name evidence="4" type="ORF">R3P96_20460</name>
</gene>
<dbReference type="SUPFAM" id="SSF51556">
    <property type="entry name" value="Metallo-dependent hydrolases"/>
    <property type="match status" value="1"/>
</dbReference>
<dbReference type="PANTHER" id="PTHR10819:SF3">
    <property type="entry name" value="PHOSPHOTRIESTERASE-RELATED PROTEIN"/>
    <property type="match status" value="1"/>
</dbReference>
<dbReference type="InterPro" id="IPR017947">
    <property type="entry name" value="AryldialkylPase_Zn-BS"/>
</dbReference>
<protein>
    <submittedName>
        <fullName evidence="4">Phosphotriesterase</fullName>
    </submittedName>
</protein>
<sequence>MIVRTVLGDIDPRDLGHTLCHEHLFTAPPEWATREDADMTLDSVENAVAELNDFEKMGGGALVEMTTADYGRDPVGLLAAAKRSTVHVISASGYQKGIYYPDSVASDGEDELAQRFIDDVSTGVDGTALRSGVIKYGTCRTDRILDDEKKVLKATARAHVATGAPISTHCQAGTLGDLQVAGFEENGVDPARVLIGHVDRNLDYDYIRGVADTGAWLGFDHWTKPKYPSDDIRISFVEKLFDEGFTKIMVSGDLGRPSYQPSYGGAPGFSGLLSQVRSRMNDDMIHQIFVVNPAQFFAFEPVGQH</sequence>
<dbReference type="EMBL" id="JAWLJX010000008">
    <property type="protein sequence ID" value="MDV6263716.1"/>
    <property type="molecule type" value="Genomic_DNA"/>
</dbReference>
<comment type="similarity">
    <text evidence="3">Belongs to the metallo-dependent hydrolases superfamily. Phosphotriesterase family.</text>
</comment>
<accession>A0ABU4BHN4</accession>
<evidence type="ECO:0000256" key="3">
    <source>
        <dbReference type="PROSITE-ProRule" id="PRU00679"/>
    </source>
</evidence>
<name>A0ABU4BHN4_9NOCA</name>
<keyword evidence="5" id="KW-1185">Reference proteome</keyword>
<dbReference type="Proteomes" id="UP001185755">
    <property type="component" value="Unassembled WGS sequence"/>
</dbReference>
<evidence type="ECO:0000256" key="1">
    <source>
        <dbReference type="ARBA" id="ARBA00022723"/>
    </source>
</evidence>
<keyword evidence="1" id="KW-0479">Metal-binding</keyword>
<dbReference type="RefSeq" id="WP_317565818.1">
    <property type="nucleotide sequence ID" value="NZ_JAWLJX010000008.1"/>
</dbReference>
<evidence type="ECO:0000313" key="4">
    <source>
        <dbReference type="EMBL" id="MDV6263716.1"/>
    </source>
</evidence>
<dbReference type="PANTHER" id="PTHR10819">
    <property type="entry name" value="PHOSPHOTRIESTERASE-RELATED"/>
    <property type="match status" value="1"/>
</dbReference>
<dbReference type="Gene3D" id="3.20.20.140">
    <property type="entry name" value="Metal-dependent hydrolases"/>
    <property type="match status" value="1"/>
</dbReference>
<proteinExistence type="inferred from homology"/>
<organism evidence="4 5">
    <name type="scientific">Rhodococcoides yunnanense</name>
    <dbReference type="NCBI Taxonomy" id="278209"/>
    <lineage>
        <taxon>Bacteria</taxon>
        <taxon>Bacillati</taxon>
        <taxon>Actinomycetota</taxon>
        <taxon>Actinomycetes</taxon>
        <taxon>Mycobacteriales</taxon>
        <taxon>Nocardiaceae</taxon>
        <taxon>Rhodococcoides</taxon>
    </lineage>
</organism>
<dbReference type="PROSITE" id="PS51347">
    <property type="entry name" value="PHOSPHOTRIESTERASE_2"/>
    <property type="match status" value="1"/>
</dbReference>
<feature type="modified residue" description="N6-carboxylysine" evidence="3">
    <location>
        <position position="135"/>
    </location>
</feature>
<evidence type="ECO:0000313" key="5">
    <source>
        <dbReference type="Proteomes" id="UP001185755"/>
    </source>
</evidence>
<dbReference type="InterPro" id="IPR032466">
    <property type="entry name" value="Metal_Hydrolase"/>
</dbReference>
<evidence type="ECO:0000256" key="2">
    <source>
        <dbReference type="ARBA" id="ARBA00022801"/>
    </source>
</evidence>
<dbReference type="PROSITE" id="PS01322">
    <property type="entry name" value="PHOSPHOTRIESTERASE_1"/>
    <property type="match status" value="1"/>
</dbReference>
<keyword evidence="2" id="KW-0378">Hydrolase</keyword>